<dbReference type="Proteomes" id="UP000008177">
    <property type="component" value="Unplaced contigs"/>
</dbReference>
<name>G2XVB5_BOTF4</name>
<sequence length="45" mass="5038">MYHLPVRAISGLYPPCFISKLEVRGQYANPAESKNVKRGNGKSEM</sequence>
<protein>
    <submittedName>
        <fullName evidence="1">Uncharacterized protein</fullName>
    </submittedName>
</protein>
<gene>
    <name evidence="1" type="ORF">BofuT4_uP053360.1</name>
</gene>
<organism evidence="1 2">
    <name type="scientific">Botryotinia fuckeliana (strain T4)</name>
    <name type="common">Noble rot fungus</name>
    <name type="synonym">Botrytis cinerea</name>
    <dbReference type="NCBI Taxonomy" id="999810"/>
    <lineage>
        <taxon>Eukaryota</taxon>
        <taxon>Fungi</taxon>
        <taxon>Dikarya</taxon>
        <taxon>Ascomycota</taxon>
        <taxon>Pezizomycotina</taxon>
        <taxon>Leotiomycetes</taxon>
        <taxon>Helotiales</taxon>
        <taxon>Sclerotiniaceae</taxon>
        <taxon>Botrytis</taxon>
    </lineage>
</organism>
<accession>G2XVB5</accession>
<dbReference type="HOGENOM" id="CLU_3207516_0_0_1"/>
<evidence type="ECO:0000313" key="2">
    <source>
        <dbReference type="Proteomes" id="UP000008177"/>
    </source>
</evidence>
<proteinExistence type="predicted"/>
<reference evidence="2" key="1">
    <citation type="journal article" date="2011" name="PLoS Genet.">
        <title>Genomic analysis of the necrotrophic fungal pathogens Sclerotinia sclerotiorum and Botrytis cinerea.</title>
        <authorList>
            <person name="Amselem J."/>
            <person name="Cuomo C.A."/>
            <person name="van Kan J.A."/>
            <person name="Viaud M."/>
            <person name="Benito E.P."/>
            <person name="Couloux A."/>
            <person name="Coutinho P.M."/>
            <person name="de Vries R.P."/>
            <person name="Dyer P.S."/>
            <person name="Fillinger S."/>
            <person name="Fournier E."/>
            <person name="Gout L."/>
            <person name="Hahn M."/>
            <person name="Kohn L."/>
            <person name="Lapalu N."/>
            <person name="Plummer K.M."/>
            <person name="Pradier J.M."/>
            <person name="Quevillon E."/>
            <person name="Sharon A."/>
            <person name="Simon A."/>
            <person name="ten Have A."/>
            <person name="Tudzynski B."/>
            <person name="Tudzynski P."/>
            <person name="Wincker P."/>
            <person name="Andrew M."/>
            <person name="Anthouard V."/>
            <person name="Beever R.E."/>
            <person name="Beffa R."/>
            <person name="Benoit I."/>
            <person name="Bouzid O."/>
            <person name="Brault B."/>
            <person name="Chen Z."/>
            <person name="Choquer M."/>
            <person name="Collemare J."/>
            <person name="Cotton P."/>
            <person name="Danchin E.G."/>
            <person name="Da Silva C."/>
            <person name="Gautier A."/>
            <person name="Giraud C."/>
            <person name="Giraud T."/>
            <person name="Gonzalez C."/>
            <person name="Grossetete S."/>
            <person name="Guldener U."/>
            <person name="Henrissat B."/>
            <person name="Howlett B.J."/>
            <person name="Kodira C."/>
            <person name="Kretschmer M."/>
            <person name="Lappartient A."/>
            <person name="Leroch M."/>
            <person name="Levis C."/>
            <person name="Mauceli E."/>
            <person name="Neuveglise C."/>
            <person name="Oeser B."/>
            <person name="Pearson M."/>
            <person name="Poulain J."/>
            <person name="Poussereau N."/>
            <person name="Quesneville H."/>
            <person name="Rascle C."/>
            <person name="Schumacher J."/>
            <person name="Segurens B."/>
            <person name="Sexton A."/>
            <person name="Silva E."/>
            <person name="Sirven C."/>
            <person name="Soanes D.M."/>
            <person name="Talbot N.J."/>
            <person name="Templeton M."/>
            <person name="Yandava C."/>
            <person name="Yarden O."/>
            <person name="Zeng Q."/>
            <person name="Rollins J.A."/>
            <person name="Lebrun M.H."/>
            <person name="Dickman M."/>
        </authorList>
    </citation>
    <scope>NUCLEOTIDE SEQUENCE [LARGE SCALE GENOMIC DNA]</scope>
    <source>
        <strain evidence="2">T4</strain>
    </source>
</reference>
<dbReference type="AlphaFoldDB" id="G2XVB5"/>
<dbReference type="InParanoid" id="G2XVB5"/>
<dbReference type="EMBL" id="FQ790271">
    <property type="protein sequence ID" value="CCD44435.1"/>
    <property type="molecule type" value="Genomic_DNA"/>
</dbReference>
<evidence type="ECO:0000313" key="1">
    <source>
        <dbReference type="EMBL" id="CCD44435.1"/>
    </source>
</evidence>